<evidence type="ECO:0000313" key="3">
    <source>
        <dbReference type="EMBL" id="EFO81715.1"/>
    </source>
</evidence>
<proteinExistence type="predicted"/>
<dbReference type="InterPro" id="IPR029016">
    <property type="entry name" value="GAF-like_dom_sf"/>
</dbReference>
<dbReference type="eggNOG" id="COG2203">
    <property type="taxonomic scope" value="Bacteria"/>
</dbReference>
<evidence type="ECO:0000259" key="2">
    <source>
        <dbReference type="SMART" id="SM00065"/>
    </source>
</evidence>
<dbReference type="HOGENOM" id="CLU_778110_0_0_0"/>
<accession>E1IAV9</accession>
<comment type="caution">
    <text evidence="3">The sequence shown here is derived from an EMBL/GenBank/DDBJ whole genome shotgun (WGS) entry which is preliminary data.</text>
</comment>
<feature type="domain" description="GAF" evidence="2">
    <location>
        <begin position="159"/>
        <end position="307"/>
    </location>
</feature>
<dbReference type="EMBL" id="ADVR01000007">
    <property type="protein sequence ID" value="EFO81715.1"/>
    <property type="molecule type" value="Genomic_DNA"/>
</dbReference>
<keyword evidence="4" id="KW-1185">Reference proteome</keyword>
<reference evidence="3 4" key="1">
    <citation type="journal article" date="2011" name="J. Bacteriol.">
        <title>Draft genome sequence of the anoxygenic filamentous phototrophic bacterium Oscillochloris trichoides subsp. DG-6.</title>
        <authorList>
            <person name="Kuznetsov B.B."/>
            <person name="Ivanovsky R.N."/>
            <person name="Keppen O.I."/>
            <person name="Sukhacheva M.V."/>
            <person name="Bumazhkin B.K."/>
            <person name="Patutina E.O."/>
            <person name="Beletsky A.V."/>
            <person name="Mardanov A.V."/>
            <person name="Baslerov R.V."/>
            <person name="Panteleeva A.N."/>
            <person name="Kolganova T.V."/>
            <person name="Ravin N.V."/>
            <person name="Skryabin K.G."/>
        </authorList>
    </citation>
    <scope>NUCLEOTIDE SEQUENCE [LARGE SCALE GENOMIC DNA]</scope>
    <source>
        <strain evidence="3 4">DG-6</strain>
    </source>
</reference>
<dbReference type="Gene3D" id="3.30.450.40">
    <property type="match status" value="1"/>
</dbReference>
<dbReference type="InterPro" id="IPR003018">
    <property type="entry name" value="GAF"/>
</dbReference>
<dbReference type="AlphaFoldDB" id="E1IAV9"/>
<dbReference type="SMART" id="SM00065">
    <property type="entry name" value="GAF"/>
    <property type="match status" value="1"/>
</dbReference>
<sequence length="356" mass="38524">MTPMPMPLKKMPSASSNNPSRRLREALVGCGAFFAAARRQADPLPTLRDLAADWLHAEQLEIVVPAGTGSLHTNEPGLLCGPILIGRRVIGRIEARRSLPYTEDDQALMVALGQIIGAALEHSAQQGQLDLHYHQSQAHADTLDRLLGFGRLVVSATSSPRQLALELVVQVPHMVTGERAGLLLLPVDDPDSPILALSNGTFSSTERARDVRDHGLAGLVLASREPMIIDETDTDARWLAIRDREQDAPTRCAMAVPLVWGQRLLGALTVTTTQSRLFGTPQLNLLELAACHISLAVHAANSDAYLAQATNTMRDLLHELDLAMAEVSSADPAALSRLQAIQQRLALQQRAIHEAI</sequence>
<dbReference type="Pfam" id="PF13185">
    <property type="entry name" value="GAF_2"/>
    <property type="match status" value="1"/>
</dbReference>
<evidence type="ECO:0000256" key="1">
    <source>
        <dbReference type="SAM" id="MobiDB-lite"/>
    </source>
</evidence>
<dbReference type="STRING" id="765420.OSCT_0460"/>
<dbReference type="SUPFAM" id="SSF55781">
    <property type="entry name" value="GAF domain-like"/>
    <property type="match status" value="2"/>
</dbReference>
<feature type="region of interest" description="Disordered" evidence="1">
    <location>
        <begin position="1"/>
        <end position="20"/>
    </location>
</feature>
<name>E1IAV9_9CHLR</name>
<evidence type="ECO:0000313" key="4">
    <source>
        <dbReference type="Proteomes" id="UP000054010"/>
    </source>
</evidence>
<gene>
    <name evidence="3" type="ORF">OSCT_0460</name>
</gene>
<dbReference type="Proteomes" id="UP000054010">
    <property type="component" value="Unassembled WGS sequence"/>
</dbReference>
<organism evidence="3 4">
    <name type="scientific">Oscillochloris trichoides DG-6</name>
    <dbReference type="NCBI Taxonomy" id="765420"/>
    <lineage>
        <taxon>Bacteria</taxon>
        <taxon>Bacillati</taxon>
        <taxon>Chloroflexota</taxon>
        <taxon>Chloroflexia</taxon>
        <taxon>Chloroflexales</taxon>
        <taxon>Chloroflexineae</taxon>
        <taxon>Oscillochloridaceae</taxon>
        <taxon>Oscillochloris</taxon>
    </lineage>
</organism>
<protein>
    <submittedName>
        <fullName evidence="3">GAF domain-containing protein</fullName>
    </submittedName>
</protein>